<evidence type="ECO:0000256" key="1">
    <source>
        <dbReference type="SAM" id="MobiDB-lite"/>
    </source>
</evidence>
<dbReference type="Proteomes" id="UP000287171">
    <property type="component" value="Unassembled WGS sequence"/>
</dbReference>
<feature type="region of interest" description="Disordered" evidence="1">
    <location>
        <begin position="65"/>
        <end position="106"/>
    </location>
</feature>
<dbReference type="InterPro" id="IPR018391">
    <property type="entry name" value="PQQ_b-propeller_rpt"/>
</dbReference>
<dbReference type="Gene3D" id="2.130.10.10">
    <property type="entry name" value="YVTN repeat-like/Quinoprotein amine dehydrogenase"/>
    <property type="match status" value="1"/>
</dbReference>
<gene>
    <name evidence="4" type="ORF">KDA_40650</name>
</gene>
<feature type="region of interest" description="Disordered" evidence="1">
    <location>
        <begin position="1"/>
        <end position="30"/>
    </location>
</feature>
<dbReference type="SMART" id="SM00564">
    <property type="entry name" value="PQQ"/>
    <property type="match status" value="5"/>
</dbReference>
<comment type="caution">
    <text evidence="4">The sequence shown here is derived from an EMBL/GenBank/DDBJ whole genome shotgun (WGS) entry which is preliminary data.</text>
</comment>
<dbReference type="EMBL" id="BIFT01000001">
    <property type="protein sequence ID" value="GCE28581.1"/>
    <property type="molecule type" value="Genomic_DNA"/>
</dbReference>
<dbReference type="RefSeq" id="WP_126628783.1">
    <property type="nucleotide sequence ID" value="NZ_BIFT01000001.1"/>
</dbReference>
<accession>A0A402BAX8</accession>
<dbReference type="SUPFAM" id="SSF50998">
    <property type="entry name" value="Quinoprotein alcohol dehydrogenase-like"/>
    <property type="match status" value="2"/>
</dbReference>
<proteinExistence type="predicted"/>
<keyword evidence="2" id="KW-1133">Transmembrane helix</keyword>
<keyword evidence="5" id="KW-1185">Reference proteome</keyword>
<evidence type="ECO:0000256" key="2">
    <source>
        <dbReference type="SAM" id="Phobius"/>
    </source>
</evidence>
<dbReference type="PANTHER" id="PTHR34512">
    <property type="entry name" value="CELL SURFACE PROTEIN"/>
    <property type="match status" value="1"/>
</dbReference>
<dbReference type="InterPro" id="IPR011047">
    <property type="entry name" value="Quinoprotein_ADH-like_sf"/>
</dbReference>
<feature type="domain" description="Pyrrolo-quinoline quinone repeat" evidence="3">
    <location>
        <begin position="468"/>
        <end position="563"/>
    </location>
</feature>
<keyword evidence="2" id="KW-0812">Transmembrane</keyword>
<organism evidence="4 5">
    <name type="scientific">Dictyobacter alpinus</name>
    <dbReference type="NCBI Taxonomy" id="2014873"/>
    <lineage>
        <taxon>Bacteria</taxon>
        <taxon>Bacillati</taxon>
        <taxon>Chloroflexota</taxon>
        <taxon>Ktedonobacteria</taxon>
        <taxon>Ktedonobacterales</taxon>
        <taxon>Dictyobacteraceae</taxon>
        <taxon>Dictyobacter</taxon>
    </lineage>
</organism>
<dbReference type="InterPro" id="IPR015943">
    <property type="entry name" value="WD40/YVTN_repeat-like_dom_sf"/>
</dbReference>
<dbReference type="Pfam" id="PF13360">
    <property type="entry name" value="PQQ_2"/>
    <property type="match status" value="3"/>
</dbReference>
<evidence type="ECO:0000313" key="5">
    <source>
        <dbReference type="Proteomes" id="UP000287171"/>
    </source>
</evidence>
<dbReference type="AlphaFoldDB" id="A0A402BAX8"/>
<keyword evidence="2" id="KW-0472">Membrane</keyword>
<dbReference type="InterPro" id="IPR002372">
    <property type="entry name" value="PQQ_rpt_dom"/>
</dbReference>
<feature type="compositionally biased region" description="Polar residues" evidence="1">
    <location>
        <begin position="15"/>
        <end position="28"/>
    </location>
</feature>
<dbReference type="Gene3D" id="2.40.128.630">
    <property type="match status" value="1"/>
</dbReference>
<evidence type="ECO:0000259" key="3">
    <source>
        <dbReference type="Pfam" id="PF13360"/>
    </source>
</evidence>
<feature type="domain" description="Pyrrolo-quinoline quinone repeat" evidence="3">
    <location>
        <begin position="164"/>
        <end position="273"/>
    </location>
</feature>
<reference evidence="5" key="1">
    <citation type="submission" date="2018-12" db="EMBL/GenBank/DDBJ databases">
        <title>Tengunoibacter tsumagoiensis gen. nov., sp. nov., Dictyobacter kobayashii sp. nov., D. alpinus sp. nov., and D. joshuensis sp. nov. and description of Dictyobacteraceae fam. nov. within the order Ktedonobacterales isolated from Tengu-no-mugimeshi.</title>
        <authorList>
            <person name="Wang C.M."/>
            <person name="Zheng Y."/>
            <person name="Sakai Y."/>
            <person name="Toyoda A."/>
            <person name="Minakuchi Y."/>
            <person name="Abe K."/>
            <person name="Yokota A."/>
            <person name="Yabe S."/>
        </authorList>
    </citation>
    <scope>NUCLEOTIDE SEQUENCE [LARGE SCALE GENOMIC DNA]</scope>
    <source>
        <strain evidence="5">Uno16</strain>
    </source>
</reference>
<evidence type="ECO:0000313" key="4">
    <source>
        <dbReference type="EMBL" id="GCE28581.1"/>
    </source>
</evidence>
<dbReference type="OrthoDB" id="139362at2"/>
<name>A0A402BAX8_9CHLR</name>
<feature type="compositionally biased region" description="Polar residues" evidence="1">
    <location>
        <begin position="84"/>
        <end position="105"/>
    </location>
</feature>
<feature type="compositionally biased region" description="Basic and acidic residues" evidence="1">
    <location>
        <begin position="1"/>
        <end position="12"/>
    </location>
</feature>
<feature type="domain" description="Pyrrolo-quinoline quinone repeat" evidence="3">
    <location>
        <begin position="297"/>
        <end position="419"/>
    </location>
</feature>
<feature type="transmembrane region" description="Helical" evidence="2">
    <location>
        <begin position="116"/>
        <end position="137"/>
    </location>
</feature>
<protein>
    <recommendedName>
        <fullName evidence="3">Pyrrolo-quinoline quinone repeat domain-containing protein</fullName>
    </recommendedName>
</protein>
<sequence length="578" mass="64761">MTHQDEYYRPEQIDEQTSQTAHSPQQDPMASELAETLGHIYHIEVTSEDQEAIARVKQRLRNINAQQAPAEAGRDIPPLHTRLDSAQSDSLARQQRSSGMKQNKVNRPGINSIRQVLVAMLAIGVIIGSWFVVTSIFHPGPVALTSDGQTTTVQSGPANIYKVVKKTLSKLNGQTGAVIWSQPLRSRLGIQEFNIHIIVRQETVYAMLDHDLYAFRTDNGQQRWHTEMPQATNFTTDINHTAFYIFRNDGTLAAYALDDGHQLWQNTQRFNNSSFSVSDQNLYIKDGVRNPESNLPDEILYAFDAQTGHQRWQFKTPGGSGLPGPTYVSNGRAYVSIDQYLIVLDEQSGKKIWQQQTNIPGDYFTGIQASDGVIYAGTGHVSTLMGCPPDKPECNGKDTGRIFAFNARTGQRLWQSATRFHRMNDASNINAYSAGFEPYPTPVSNHILIGYYIPAPKPNQKPDATPYTIYAFDTRTGRDVWQLPITTRGDNFYATINGNTLYTTNGSQTIMIDLTSGKKIQEKNISNTNNTILGFNKDLIYMLDINTSSFQARRLKDFSLVWTTPSSNIITQIPILQP</sequence>
<dbReference type="PANTHER" id="PTHR34512:SF30">
    <property type="entry name" value="OUTER MEMBRANE PROTEIN ASSEMBLY FACTOR BAMB"/>
    <property type="match status" value="1"/>
</dbReference>